<evidence type="ECO:0000313" key="1">
    <source>
        <dbReference type="EnsemblPlants" id="Ma03_p31830.1"/>
    </source>
</evidence>
<protein>
    <submittedName>
        <fullName evidence="1">Uncharacterized protein</fullName>
    </submittedName>
</protein>
<proteinExistence type="predicted"/>
<dbReference type="InParanoid" id="A0A804IIK1"/>
<dbReference type="AlphaFoldDB" id="A0A804IIK1"/>
<organism evidence="1 2">
    <name type="scientific">Musa acuminata subsp. malaccensis</name>
    <name type="common">Wild banana</name>
    <name type="synonym">Musa malaccensis</name>
    <dbReference type="NCBI Taxonomy" id="214687"/>
    <lineage>
        <taxon>Eukaryota</taxon>
        <taxon>Viridiplantae</taxon>
        <taxon>Streptophyta</taxon>
        <taxon>Embryophyta</taxon>
        <taxon>Tracheophyta</taxon>
        <taxon>Spermatophyta</taxon>
        <taxon>Magnoliopsida</taxon>
        <taxon>Liliopsida</taxon>
        <taxon>Zingiberales</taxon>
        <taxon>Musaceae</taxon>
        <taxon>Musa</taxon>
    </lineage>
</organism>
<reference evidence="1" key="1">
    <citation type="submission" date="2021-05" db="UniProtKB">
        <authorList>
            <consortium name="EnsemblPlants"/>
        </authorList>
    </citation>
    <scope>IDENTIFICATION</scope>
    <source>
        <strain evidence="1">subsp. malaccensis</strain>
    </source>
</reference>
<evidence type="ECO:0000313" key="2">
    <source>
        <dbReference type="Proteomes" id="UP000012960"/>
    </source>
</evidence>
<dbReference type="EnsemblPlants" id="Ma03_t31830.1">
    <property type="protein sequence ID" value="Ma03_p31830.1"/>
    <property type="gene ID" value="Ma03_g31830"/>
</dbReference>
<dbReference type="Gramene" id="Ma03_t31830.1">
    <property type="protein sequence ID" value="Ma03_p31830.1"/>
    <property type="gene ID" value="Ma03_g31830"/>
</dbReference>
<keyword evidence="2" id="KW-1185">Reference proteome</keyword>
<dbReference type="Proteomes" id="UP000012960">
    <property type="component" value="Unplaced"/>
</dbReference>
<sequence>MRMIHGGSLMIPTICCGRRDRSF</sequence>
<accession>A0A804IIK1</accession>
<name>A0A804IIK1_MUSAM</name>